<name>A0ABS2IHW9_9GAMM</name>
<dbReference type="Proteomes" id="UP000717995">
    <property type="component" value="Unassembled WGS sequence"/>
</dbReference>
<keyword evidence="1" id="KW-0812">Transmembrane</keyword>
<organism evidence="2 3">
    <name type="scientific">Zestomonas insulae</name>
    <dbReference type="NCBI Taxonomy" id="2809017"/>
    <lineage>
        <taxon>Bacteria</taxon>
        <taxon>Pseudomonadati</taxon>
        <taxon>Pseudomonadota</taxon>
        <taxon>Gammaproteobacteria</taxon>
        <taxon>Pseudomonadales</taxon>
        <taxon>Pseudomonadaceae</taxon>
        <taxon>Zestomonas</taxon>
    </lineage>
</organism>
<comment type="caution">
    <text evidence="2">The sequence shown here is derived from an EMBL/GenBank/DDBJ whole genome shotgun (WGS) entry which is preliminary data.</text>
</comment>
<dbReference type="RefSeq" id="WP_205348624.1">
    <property type="nucleotide sequence ID" value="NZ_JAFEUP010000003.1"/>
</dbReference>
<dbReference type="EMBL" id="JAFEUP010000003">
    <property type="protein sequence ID" value="MBM7061443.1"/>
    <property type="molecule type" value="Genomic_DNA"/>
</dbReference>
<accession>A0ABS2IHW9</accession>
<keyword evidence="1" id="KW-1133">Transmembrane helix</keyword>
<proteinExistence type="predicted"/>
<evidence type="ECO:0000313" key="2">
    <source>
        <dbReference type="EMBL" id="MBM7061443.1"/>
    </source>
</evidence>
<sequence length="70" mass="7549">MRAFLHANWPWLILLALGAALLFAEHGVGFSLVRPLSGTGIGRSALSADSTRLIGGVLLGLALWQLLRRR</sequence>
<feature type="transmembrane region" description="Helical" evidence="1">
    <location>
        <begin position="51"/>
        <end position="67"/>
    </location>
</feature>
<evidence type="ECO:0000313" key="3">
    <source>
        <dbReference type="Proteomes" id="UP000717995"/>
    </source>
</evidence>
<protein>
    <submittedName>
        <fullName evidence="2">Uncharacterized protein</fullName>
    </submittedName>
</protein>
<reference evidence="2 3" key="1">
    <citation type="submission" date="2021-02" db="EMBL/GenBank/DDBJ databases">
        <authorList>
            <person name="Lee D.-H."/>
        </authorList>
    </citation>
    <scope>NUCLEOTIDE SEQUENCE [LARGE SCALE GENOMIC DNA]</scope>
    <source>
        <strain evidence="2 3">UL073</strain>
    </source>
</reference>
<evidence type="ECO:0000256" key="1">
    <source>
        <dbReference type="SAM" id="Phobius"/>
    </source>
</evidence>
<gene>
    <name evidence="2" type="ORF">JQX08_12075</name>
</gene>
<keyword evidence="1" id="KW-0472">Membrane</keyword>
<keyword evidence="3" id="KW-1185">Reference proteome</keyword>